<feature type="domain" description="LD-carboxypeptidase C-terminal" evidence="4">
    <location>
        <begin position="212"/>
        <end position="335"/>
    </location>
</feature>
<evidence type="ECO:0000313" key="5">
    <source>
        <dbReference type="EMBL" id="AGC72798.1"/>
    </source>
</evidence>
<evidence type="ECO:0000256" key="2">
    <source>
        <dbReference type="ARBA" id="ARBA00022801"/>
    </source>
</evidence>
<protein>
    <submittedName>
        <fullName evidence="5">Muramoyltetrapeptide carboxypeptidase</fullName>
        <ecNumber evidence="5">3.4.17.13</ecNumber>
    </submittedName>
</protein>
<dbReference type="InterPro" id="IPR027478">
    <property type="entry name" value="LdcA_N"/>
</dbReference>
<evidence type="ECO:0000259" key="3">
    <source>
        <dbReference type="Pfam" id="PF02016"/>
    </source>
</evidence>
<dbReference type="Pfam" id="PF02016">
    <property type="entry name" value="Peptidase_S66"/>
    <property type="match status" value="1"/>
</dbReference>
<dbReference type="PIRSF" id="PIRSF028757">
    <property type="entry name" value="LD-carboxypeptidase"/>
    <property type="match status" value="1"/>
</dbReference>
<dbReference type="EC" id="3.4.17.13" evidence="5"/>
<dbReference type="InterPro" id="IPR040921">
    <property type="entry name" value="Peptidase_S66C"/>
</dbReference>
<dbReference type="InterPro" id="IPR040449">
    <property type="entry name" value="Peptidase_S66_N"/>
</dbReference>
<proteinExistence type="inferred from homology"/>
<feature type="domain" description="LD-carboxypeptidase N-terminal" evidence="3">
    <location>
        <begin position="17"/>
        <end position="136"/>
    </location>
</feature>
<dbReference type="Gene3D" id="3.50.30.60">
    <property type="entry name" value="LD-carboxypeptidase A C-terminal domain-like"/>
    <property type="match status" value="1"/>
</dbReference>
<dbReference type="CDD" id="cd07062">
    <property type="entry name" value="Peptidase_S66_mccF_like"/>
    <property type="match status" value="1"/>
</dbReference>
<dbReference type="PANTHER" id="PTHR30237:SF4">
    <property type="entry name" value="LD-CARBOXYPEPTIDASE C-TERMINAL DOMAIN-CONTAINING PROTEIN"/>
    <property type="match status" value="1"/>
</dbReference>
<accession>L7W071</accession>
<dbReference type="InterPro" id="IPR003507">
    <property type="entry name" value="S66_fam"/>
</dbReference>
<dbReference type="SUPFAM" id="SSF141986">
    <property type="entry name" value="LD-carboxypeptidase A C-terminal domain-like"/>
    <property type="match status" value="1"/>
</dbReference>
<dbReference type="InterPro" id="IPR029062">
    <property type="entry name" value="Class_I_gatase-like"/>
</dbReference>
<keyword evidence="5" id="KW-0121">Carboxypeptidase</keyword>
<dbReference type="SUPFAM" id="SSF52317">
    <property type="entry name" value="Class I glutamine amidotransferase-like"/>
    <property type="match status" value="1"/>
</dbReference>
<dbReference type="Pfam" id="PF17676">
    <property type="entry name" value="Peptidase_S66C"/>
    <property type="match status" value="1"/>
</dbReference>
<name>L7W071_9BACT</name>
<keyword evidence="5" id="KW-0645">Protease</keyword>
<dbReference type="Gene3D" id="3.40.50.10740">
    <property type="entry name" value="Class I glutamine amidotransferase-like"/>
    <property type="match status" value="1"/>
</dbReference>
<dbReference type="EMBL" id="JX649912">
    <property type="protein sequence ID" value="AGC72798.1"/>
    <property type="molecule type" value="Genomic_DNA"/>
</dbReference>
<keyword evidence="2 5" id="KW-0378">Hydrolase</keyword>
<evidence type="ECO:0000259" key="4">
    <source>
        <dbReference type="Pfam" id="PF17676"/>
    </source>
</evidence>
<dbReference type="PANTHER" id="PTHR30237">
    <property type="entry name" value="MURAMOYLTETRAPEPTIDE CARBOXYPEPTIDASE"/>
    <property type="match status" value="1"/>
</dbReference>
<evidence type="ECO:0000256" key="1">
    <source>
        <dbReference type="ARBA" id="ARBA00010233"/>
    </source>
</evidence>
<comment type="similarity">
    <text evidence="1">Belongs to the peptidase S66 family.</text>
</comment>
<organism evidence="5">
    <name type="scientific">uncultured bacterium A1Q1_fos_485</name>
    <dbReference type="NCBI Taxonomy" id="1256576"/>
    <lineage>
        <taxon>Bacteria</taxon>
        <taxon>environmental samples</taxon>
    </lineage>
</organism>
<dbReference type="AlphaFoldDB" id="L7W071"/>
<dbReference type="GO" id="GO:0106415">
    <property type="term" value="F:muramoyltetrapeptide carboxypeptidase activity"/>
    <property type="evidence" value="ECO:0007669"/>
    <property type="project" value="UniProtKB-EC"/>
</dbReference>
<reference evidence="5" key="1">
    <citation type="submission" date="2012-09" db="EMBL/GenBank/DDBJ databases">
        <title>Metagenomic Characterization of a Microbial Community in Wastewater Detects High Levels of Antibiotic Resistance.</title>
        <authorList>
            <person name="Abrams M."/>
            <person name="Caldwell A."/>
            <person name="Vandaei E."/>
            <person name="Lee W."/>
            <person name="Perrott J."/>
            <person name="Khan S.Y."/>
            <person name="Ta J."/>
            <person name="Romero D."/>
            <person name="Nguyen V."/>
            <person name="Pourmand N."/>
            <person name="Ouverney C.C."/>
        </authorList>
    </citation>
    <scope>NUCLEOTIDE SEQUENCE</scope>
</reference>
<sequence length="353" mass="38248">MPMNMIKPPKVQPGDKIAVVSLSWGGPGTFPHRYQVGKEQLEAEFGVTVVAMPHALADPGWLARNPKARAADLMAAFADPSIKAIVASIAGEDSIRTLPYTDLDVIRANPKIFMGFSDTTITHFACLKAGLVSFYGPAIMAGFGENGGLFPYMVDSVRRTLFSAAPIGPILPNQDGWTVEFLDWAEPANQNRKRALQPSPGWRWLQGAGSQRGHLIGGCIEVLDFLRGTEFWPSRAQWRNALLFLETSEAAPSPAAVVRYLRTLAAVGVLPLLAGLLFARPGGQVAPEKFTEYDQALLQVIVEENGLTALPIITGMDFGHTDPMFVLPLGVQAEVDCAQRRFTILENGVVDPV</sequence>
<dbReference type="InterPro" id="IPR027461">
    <property type="entry name" value="Carboxypeptidase_A_C_sf"/>
</dbReference>